<dbReference type="Proteomes" id="UP000051634">
    <property type="component" value="Unassembled WGS sequence"/>
</dbReference>
<proteinExistence type="predicted"/>
<comment type="caution">
    <text evidence="1">The sequence shown here is derived from an EMBL/GenBank/DDBJ whole genome shotgun (WGS) entry which is preliminary data.</text>
</comment>
<name>A0A0T5YUQ7_9GAMM</name>
<dbReference type="EMBL" id="LMXI01000163">
    <property type="protein sequence ID" value="KRT59343.1"/>
    <property type="molecule type" value="Genomic_DNA"/>
</dbReference>
<dbReference type="Proteomes" id="UP000051276">
    <property type="component" value="Unassembled WGS sequence"/>
</dbReference>
<evidence type="ECO:0000313" key="1">
    <source>
        <dbReference type="EMBL" id="KRT54312.1"/>
    </source>
</evidence>
<protein>
    <submittedName>
        <fullName evidence="1">Uncharacterized protein</fullName>
    </submittedName>
</protein>
<dbReference type="STRING" id="54398.Ga0074115_10473"/>
<organism evidence="1 4">
    <name type="scientific">endosymbiont of Ridgeia piscesae</name>
    <dbReference type="NCBI Taxonomy" id="54398"/>
    <lineage>
        <taxon>Bacteria</taxon>
        <taxon>Pseudomonadati</taxon>
        <taxon>Pseudomonadota</taxon>
        <taxon>Gammaproteobacteria</taxon>
        <taxon>sulfur-oxidizing symbionts</taxon>
    </lineage>
</organism>
<evidence type="ECO:0000313" key="2">
    <source>
        <dbReference type="EMBL" id="KRT59343.1"/>
    </source>
</evidence>
<dbReference type="EMBL" id="LDXT01000092">
    <property type="protein sequence ID" value="KRT54312.1"/>
    <property type="molecule type" value="Genomic_DNA"/>
</dbReference>
<sequence length="246" mass="27436">MISVRKPLLKEKMEQYTLIAILGGLLVLALFLSGIVQRHQQAVEAKRIKIQRLLRGVDLVENILFRLQGCHLPNEVERLLREDLLARYRAVKKVEPKYEGIDELVETTEQALAALGDAAKADKITDKFHLQKLTSVINELIDFIKQGGLLTPITAEAVRDLVDLIGTRRAECLATFHMQKARELQLEGDIHAALGHCSAIKDYLNRNGPVNERVKALFREAEALRKALSEGETVLERKSASGSGGD</sequence>
<reference evidence="3 4" key="1">
    <citation type="submission" date="2015-11" db="EMBL/GenBank/DDBJ databases">
        <title>The genome of Candidatus Endoriftia persephone in Ridgeia piscesae and population structure of the North Eastern Pacific vestimentiferan symbionts.</title>
        <authorList>
            <person name="Perez M."/>
            <person name="Juniper K.S."/>
        </authorList>
    </citation>
    <scope>NUCLEOTIDE SEQUENCE [LARGE SCALE GENOMIC DNA]</scope>
    <source>
        <strain evidence="2">Ind10</strain>
        <strain evidence="1">Ind11</strain>
    </source>
</reference>
<evidence type="ECO:0000313" key="3">
    <source>
        <dbReference type="Proteomes" id="UP000051276"/>
    </source>
</evidence>
<accession>A0A0T5YUQ7</accession>
<gene>
    <name evidence="1" type="ORF">Ga0074115_10473</name>
    <name evidence="2" type="ORF">Ga0076813_15312</name>
</gene>
<evidence type="ECO:0000313" key="4">
    <source>
        <dbReference type="Proteomes" id="UP000051634"/>
    </source>
</evidence>
<dbReference type="AlphaFoldDB" id="A0A0T5YUQ7"/>
<keyword evidence="4" id="KW-1185">Reference proteome</keyword>